<feature type="transmembrane region" description="Helical" evidence="2">
    <location>
        <begin position="60"/>
        <end position="78"/>
    </location>
</feature>
<feature type="transmembrane region" description="Helical" evidence="2">
    <location>
        <begin position="137"/>
        <end position="158"/>
    </location>
</feature>
<feature type="transmembrane region" description="Helical" evidence="2">
    <location>
        <begin position="31"/>
        <end position="54"/>
    </location>
</feature>
<dbReference type="Proteomes" id="UP000614047">
    <property type="component" value="Unassembled WGS sequence"/>
</dbReference>
<reference evidence="3" key="1">
    <citation type="submission" date="2020-11" db="EMBL/GenBank/DDBJ databases">
        <title>Sequencing the genomes of 1000 actinobacteria strains.</title>
        <authorList>
            <person name="Klenk H.-P."/>
        </authorList>
    </citation>
    <scope>NUCLEOTIDE SEQUENCE</scope>
    <source>
        <strain evidence="3">DSM 43175</strain>
    </source>
</reference>
<sequence>MEPRTEREERLLAAFRKEPPARVAHRKGRRAMVGAGAGCLALLWADAAVSWVLAPSDTAMITNFAVLAVFVPAAVFVWRTLTLATRGSTALPLHLLDERQRDERLRAHAVAQRLTLLLLFVTYFVVLQALRDEGVPSAAVALLFLALLATVAALPLLVAAWRAPDAPAEDDRDEDDRDEDGPREDGPREDAGSPARS</sequence>
<evidence type="ECO:0000313" key="3">
    <source>
        <dbReference type="EMBL" id="MBG6087628.1"/>
    </source>
</evidence>
<keyword evidence="2" id="KW-0812">Transmembrane</keyword>
<comment type="caution">
    <text evidence="3">The sequence shown here is derived from an EMBL/GenBank/DDBJ whole genome shotgun (WGS) entry which is preliminary data.</text>
</comment>
<evidence type="ECO:0000256" key="2">
    <source>
        <dbReference type="SAM" id="Phobius"/>
    </source>
</evidence>
<dbReference type="EMBL" id="JADOUA010000001">
    <property type="protein sequence ID" value="MBG6087628.1"/>
    <property type="molecule type" value="Genomic_DNA"/>
</dbReference>
<dbReference type="AlphaFoldDB" id="A0A931DFE6"/>
<evidence type="ECO:0000313" key="4">
    <source>
        <dbReference type="Proteomes" id="UP000614047"/>
    </source>
</evidence>
<keyword evidence="4" id="KW-1185">Reference proteome</keyword>
<accession>A0A931DFE6</accession>
<feature type="transmembrane region" description="Helical" evidence="2">
    <location>
        <begin position="114"/>
        <end position="131"/>
    </location>
</feature>
<name>A0A931DFE6_9ACTN</name>
<feature type="region of interest" description="Disordered" evidence="1">
    <location>
        <begin position="165"/>
        <end position="197"/>
    </location>
</feature>
<keyword evidence="2" id="KW-1133">Transmembrane helix</keyword>
<feature type="compositionally biased region" description="Acidic residues" evidence="1">
    <location>
        <begin position="167"/>
        <end position="182"/>
    </location>
</feature>
<keyword evidence="2" id="KW-0472">Membrane</keyword>
<dbReference type="RefSeq" id="WP_197010459.1">
    <property type="nucleotide sequence ID" value="NZ_BAABES010000029.1"/>
</dbReference>
<proteinExistence type="predicted"/>
<organism evidence="3 4">
    <name type="scientific">Actinomadura viridis</name>
    <dbReference type="NCBI Taxonomy" id="58110"/>
    <lineage>
        <taxon>Bacteria</taxon>
        <taxon>Bacillati</taxon>
        <taxon>Actinomycetota</taxon>
        <taxon>Actinomycetes</taxon>
        <taxon>Streptosporangiales</taxon>
        <taxon>Thermomonosporaceae</taxon>
        <taxon>Actinomadura</taxon>
    </lineage>
</organism>
<gene>
    <name evidence="3" type="ORF">IW256_001741</name>
</gene>
<protein>
    <submittedName>
        <fullName evidence="3">Uncharacterized protein</fullName>
    </submittedName>
</protein>
<evidence type="ECO:0000256" key="1">
    <source>
        <dbReference type="SAM" id="MobiDB-lite"/>
    </source>
</evidence>